<dbReference type="GO" id="GO:0030619">
    <property type="term" value="F:U1 snRNA binding"/>
    <property type="evidence" value="ECO:0007669"/>
    <property type="project" value="InterPro"/>
</dbReference>
<dbReference type="InterPro" id="IPR034143">
    <property type="entry name" value="snRNP70_RRM"/>
</dbReference>
<evidence type="ECO:0000256" key="6">
    <source>
        <dbReference type="SAM" id="MobiDB-lite"/>
    </source>
</evidence>
<feature type="region of interest" description="Disordered" evidence="6">
    <location>
        <begin position="44"/>
        <end position="68"/>
    </location>
</feature>
<reference evidence="9" key="2">
    <citation type="submission" date="2018-07" db="EMBL/GenBank/DDBJ databases">
        <authorList>
            <person name="Quirk P.G."/>
            <person name="Krulwich T.A."/>
        </authorList>
    </citation>
    <scope>NUCLEOTIDE SEQUENCE</scope>
    <source>
        <strain evidence="9">Anand</strain>
    </source>
</reference>
<evidence type="ECO:0000313" key="9">
    <source>
        <dbReference type="EMBL" id="SVP90909.1"/>
    </source>
</evidence>
<evidence type="ECO:0000256" key="5">
    <source>
        <dbReference type="PROSITE-ProRule" id="PRU00176"/>
    </source>
</evidence>
<dbReference type="PROSITE" id="PS50102">
    <property type="entry name" value="RRM"/>
    <property type="match status" value="1"/>
</dbReference>
<keyword evidence="11" id="KW-1185">Reference proteome</keyword>
<evidence type="ECO:0000256" key="3">
    <source>
        <dbReference type="ARBA" id="ARBA00023242"/>
    </source>
</evidence>
<dbReference type="GO" id="GO:0071004">
    <property type="term" value="C:U2-type prespliceosome"/>
    <property type="evidence" value="ECO:0007669"/>
    <property type="project" value="TreeGrafter"/>
</dbReference>
<dbReference type="Proteomes" id="UP000001950">
    <property type="component" value="Chromosome 2"/>
</dbReference>
<evidence type="ECO:0000313" key="10">
    <source>
        <dbReference type="EMBL" id="SVP91506.1"/>
    </source>
</evidence>
<dbReference type="STRING" id="5874.Q4UEP7"/>
<dbReference type="PANTHER" id="PTHR13952">
    <property type="entry name" value="U1 SMALL NUCLEAR RIBONUCLEOPROTEIN 70 KD"/>
    <property type="match status" value="1"/>
</dbReference>
<dbReference type="Pfam" id="PF00076">
    <property type="entry name" value="RRM_1"/>
    <property type="match status" value="1"/>
</dbReference>
<dbReference type="GeneID" id="3861906"/>
<dbReference type="GO" id="GO:0003729">
    <property type="term" value="F:mRNA binding"/>
    <property type="evidence" value="ECO:0007669"/>
    <property type="project" value="TreeGrafter"/>
</dbReference>
<feature type="region of interest" description="Disordered" evidence="6">
    <location>
        <begin position="192"/>
        <end position="227"/>
    </location>
</feature>
<organism evidence="8 11">
    <name type="scientific">Theileria annulata</name>
    <dbReference type="NCBI Taxonomy" id="5874"/>
    <lineage>
        <taxon>Eukaryota</taxon>
        <taxon>Sar</taxon>
        <taxon>Alveolata</taxon>
        <taxon>Apicomplexa</taxon>
        <taxon>Aconoidasida</taxon>
        <taxon>Piroplasmida</taxon>
        <taxon>Theileriidae</taxon>
        <taxon>Theileria</taxon>
    </lineage>
</organism>
<dbReference type="VEuPathDB" id="PiroplasmaDB:TA13760"/>
<evidence type="ECO:0000313" key="8">
    <source>
        <dbReference type="EMBL" id="CAI74442.1"/>
    </source>
</evidence>
<dbReference type="SUPFAM" id="SSF54928">
    <property type="entry name" value="RNA-binding domain, RBD"/>
    <property type="match status" value="1"/>
</dbReference>
<dbReference type="GO" id="GO:0071011">
    <property type="term" value="C:precatalytic spliceosome"/>
    <property type="evidence" value="ECO:0007669"/>
    <property type="project" value="TreeGrafter"/>
</dbReference>
<dbReference type="FunFam" id="3.30.70.330:FF:000132">
    <property type="entry name" value="Small nuclear ribonucleoprotein U11/U12 subunit 35"/>
    <property type="match status" value="1"/>
</dbReference>
<evidence type="ECO:0000313" key="11">
    <source>
        <dbReference type="Proteomes" id="UP000001950"/>
    </source>
</evidence>
<dbReference type="OrthoDB" id="272703at2759"/>
<dbReference type="SMART" id="SM00360">
    <property type="entry name" value="RRM"/>
    <property type="match status" value="1"/>
</dbReference>
<dbReference type="InterPro" id="IPR000504">
    <property type="entry name" value="RRM_dom"/>
</dbReference>
<comment type="subcellular location">
    <subcellularLocation>
        <location evidence="1">Nucleus</location>
    </subcellularLocation>
</comment>
<dbReference type="EMBL" id="UIVT01000002">
    <property type="protein sequence ID" value="SVP90909.1"/>
    <property type="molecule type" value="Genomic_DNA"/>
</dbReference>
<feature type="domain" description="RRM" evidence="7">
    <location>
        <begin position="107"/>
        <end position="184"/>
    </location>
</feature>
<keyword evidence="4 8" id="KW-0687">Ribonucleoprotein</keyword>
<dbReference type="EMBL" id="CR940348">
    <property type="protein sequence ID" value="CAI74442.1"/>
    <property type="molecule type" value="Genomic_DNA"/>
</dbReference>
<name>Q4UEP7_THEAN</name>
<dbReference type="EMBL" id="UIVS01000002">
    <property type="protein sequence ID" value="SVP91506.1"/>
    <property type="molecule type" value="Genomic_DNA"/>
</dbReference>
<sequence length="227" mass="26351">MSALGMPPHLLVLFQARPPLQHVDPLPSKPIRQIDGLCGFLDSFNSETPPKKEPFETPRQRRDKRKRERLLKYKEELKKKASQYDPSYDPRLARGGTSSWLTHDPYRTLFVANIAYDVTEKQLSKEFQTYGKIRRVRMIHDRSNKPRGYAFIEYESERDMVTAYKRADGRKISGRRVIVDVERARTVEGWLPRRLGGGKGKSRGAPPKFYDGKPLLPDKDKKDSHKE</sequence>
<dbReference type="InterPro" id="IPR035979">
    <property type="entry name" value="RBD_domain_sf"/>
</dbReference>
<dbReference type="InterPro" id="IPR051183">
    <property type="entry name" value="U1_U11-U12_snRNP_70-35kDa"/>
</dbReference>
<dbReference type="AlphaFoldDB" id="Q4UEP7"/>
<reference evidence="8 11" key="1">
    <citation type="journal article" date="2005" name="Science">
        <title>Genome of the host-cell transforming parasite Theileria annulata compared with T. parva.</title>
        <authorList>
            <person name="Pain A."/>
            <person name="Renauld H."/>
            <person name="Berriman M."/>
            <person name="Murphy L."/>
            <person name="Yeats C.A."/>
            <person name="Weir W."/>
            <person name="Kerhornou A."/>
            <person name="Aslett M."/>
            <person name="Bishop R."/>
            <person name="Bouchier C."/>
            <person name="Cochet M."/>
            <person name="Coulson R.M.R."/>
            <person name="Cronin A."/>
            <person name="de Villiers E.P."/>
            <person name="Fraser A."/>
            <person name="Fosker N."/>
            <person name="Gardner M."/>
            <person name="Goble A."/>
            <person name="Griffiths-Jones S."/>
            <person name="Harris D.E."/>
            <person name="Katzer F."/>
            <person name="Larke N."/>
            <person name="Lord A."/>
            <person name="Maser P."/>
            <person name="McKellar S."/>
            <person name="Mooney P."/>
            <person name="Morton F."/>
            <person name="Nene V."/>
            <person name="O'Neil S."/>
            <person name="Price C."/>
            <person name="Quail M.A."/>
            <person name="Rabbinowitsch E."/>
            <person name="Rawlings N.D."/>
            <person name="Rutter S."/>
            <person name="Saunders D."/>
            <person name="Seeger K."/>
            <person name="Shah T."/>
            <person name="Squares R."/>
            <person name="Squares S."/>
            <person name="Tivey A."/>
            <person name="Walker A.R."/>
            <person name="Woodward J."/>
            <person name="Dobbelaere D.A.E."/>
            <person name="Langsley G."/>
            <person name="Rajandream M.A."/>
            <person name="McKeever D."/>
            <person name="Shiels B."/>
            <person name="Tait A."/>
            <person name="Barrell B.G."/>
            <person name="Hall N."/>
        </authorList>
    </citation>
    <scope>NUCLEOTIDE SEQUENCE [LARGE SCALE GENOMIC DNA]</scope>
    <source>
        <strain evidence="11">Ankara</strain>
        <strain evidence="8">Ankara isolate clone C9</strain>
    </source>
</reference>
<dbReference type="InterPro" id="IPR012677">
    <property type="entry name" value="Nucleotide-bd_a/b_plait_sf"/>
</dbReference>
<dbReference type="eggNOG" id="KOG0113">
    <property type="taxonomic scope" value="Eukaryota"/>
</dbReference>
<keyword evidence="3" id="KW-0539">Nucleus</keyword>
<feature type="compositionally biased region" description="Basic and acidic residues" evidence="6">
    <location>
        <begin position="49"/>
        <end position="60"/>
    </location>
</feature>
<evidence type="ECO:0000259" key="7">
    <source>
        <dbReference type="PROSITE" id="PS50102"/>
    </source>
</evidence>
<dbReference type="CDD" id="cd12236">
    <property type="entry name" value="RRM_snRNP70"/>
    <property type="match status" value="1"/>
</dbReference>
<dbReference type="GO" id="GO:0000398">
    <property type="term" value="P:mRNA splicing, via spliceosome"/>
    <property type="evidence" value="ECO:0007669"/>
    <property type="project" value="TreeGrafter"/>
</dbReference>
<evidence type="ECO:0000256" key="2">
    <source>
        <dbReference type="ARBA" id="ARBA00022884"/>
    </source>
</evidence>
<gene>
    <name evidence="8" type="ORF">TA13760</name>
    <name evidence="9" type="ORF">TAT_000162000</name>
    <name evidence="10" type="ORF">TAV_000162200</name>
</gene>
<dbReference type="Pfam" id="PF12220">
    <property type="entry name" value="U1snRNP70_N"/>
    <property type="match status" value="1"/>
</dbReference>
<dbReference type="PANTHER" id="PTHR13952:SF5">
    <property type="entry name" value="U1 SMALL NUCLEAR RIBONUCLEOPROTEIN 70 KDA"/>
    <property type="match status" value="1"/>
</dbReference>
<accession>Q4UEP7</accession>
<dbReference type="OMA" id="PPKFYDG"/>
<dbReference type="RefSeq" id="XP_952174.1">
    <property type="nucleotide sequence ID" value="XM_947081.1"/>
</dbReference>
<dbReference type="GO" id="GO:0005685">
    <property type="term" value="C:U1 snRNP"/>
    <property type="evidence" value="ECO:0007669"/>
    <property type="project" value="TreeGrafter"/>
</dbReference>
<proteinExistence type="predicted"/>
<dbReference type="Gene3D" id="3.30.70.330">
    <property type="match status" value="1"/>
</dbReference>
<protein>
    <submittedName>
        <fullName evidence="8">U1 small nuclear ribonucleoprotein 70 kDa, putative</fullName>
    </submittedName>
</protein>
<feature type="compositionally biased region" description="Basic and acidic residues" evidence="6">
    <location>
        <begin position="216"/>
        <end position="227"/>
    </location>
</feature>
<keyword evidence="2 5" id="KW-0694">RNA-binding</keyword>
<feature type="compositionally biased region" description="Low complexity" evidence="6">
    <location>
        <begin position="203"/>
        <end position="215"/>
    </location>
</feature>
<evidence type="ECO:0000256" key="1">
    <source>
        <dbReference type="ARBA" id="ARBA00004123"/>
    </source>
</evidence>
<evidence type="ECO:0000256" key="4">
    <source>
        <dbReference type="ARBA" id="ARBA00023274"/>
    </source>
</evidence>
<dbReference type="KEGG" id="tan:TA13760"/>
<dbReference type="InterPro" id="IPR022023">
    <property type="entry name" value="U1snRNP70_N"/>
</dbReference>